<gene>
    <name evidence="7" type="ORF">Tpal_2067</name>
</gene>
<dbReference type="STRING" id="140314.SAMN04488076_104104"/>
<dbReference type="PANTHER" id="PTHR30250:SF11">
    <property type="entry name" value="O-ANTIGEN TRANSPORTER-RELATED"/>
    <property type="match status" value="1"/>
</dbReference>
<feature type="transmembrane region" description="Helical" evidence="6">
    <location>
        <begin position="111"/>
        <end position="128"/>
    </location>
</feature>
<keyword evidence="3 6" id="KW-0812">Transmembrane</keyword>
<evidence type="ECO:0000256" key="2">
    <source>
        <dbReference type="ARBA" id="ARBA00022475"/>
    </source>
</evidence>
<dbReference type="Pfam" id="PF01943">
    <property type="entry name" value="Polysacc_synt"/>
    <property type="match status" value="1"/>
</dbReference>
<evidence type="ECO:0000256" key="1">
    <source>
        <dbReference type="ARBA" id="ARBA00004651"/>
    </source>
</evidence>
<keyword evidence="4 6" id="KW-1133">Transmembrane helix</keyword>
<feature type="transmembrane region" description="Helical" evidence="6">
    <location>
        <begin position="293"/>
        <end position="314"/>
    </location>
</feature>
<feature type="transmembrane region" description="Helical" evidence="6">
    <location>
        <begin position="208"/>
        <end position="225"/>
    </location>
</feature>
<dbReference type="AlphaFoldDB" id="A0A143YTT2"/>
<sequence>MNAYKKLLSNSFLFAIGNLGSKIILFILVPLYTYYLTTAEYGFVDIVTTTTNLLLPILSANVFEAVLRFAMDKEESQSEVLSNSLLVGGLGALVAVLLYPLLALLKVDQEMLNYIYVILILQVFQNIFSQFARALGEIKVFAINGIWMTLVMSIANVVLLTRYHMGIAGYLLSIVIANIASILYLIVAVKIWKYMSLSSLNKPLVKKMLAYAVPIIPNSIMWWLINASNRYFILGFLTASANGIYAVSNKIPGILSIVTSIFTQSWQLSAIEEYESEYKSEFYSKVFNYYSSLLFLGTSGILVILKFFMAHFIAPEYYEAWQSVPFLLLSVVFSSFSSFLGTNYLAAKETRGVFRTSVYGGLASLGFNFLLIPFFGLIGAAVASMLSFAIMWVLRIFDTKRYIDTAIDAKNMIINLALTGIQIGILFLNLKYEVLMEMTLFIFQFINNRTLLSPLKGITKKMNKNKE</sequence>
<evidence type="ECO:0000313" key="8">
    <source>
        <dbReference type="Proteomes" id="UP000242754"/>
    </source>
</evidence>
<accession>A0A143YTT2</accession>
<comment type="subcellular location">
    <subcellularLocation>
        <location evidence="1">Cell membrane</location>
        <topology evidence="1">Multi-pass membrane protein</topology>
    </subcellularLocation>
</comment>
<dbReference type="RefSeq" id="WP_143084422.1">
    <property type="nucleotide sequence ID" value="NZ_FJNE01000006.1"/>
</dbReference>
<feature type="transmembrane region" description="Helical" evidence="6">
    <location>
        <begin position="367"/>
        <end position="392"/>
    </location>
</feature>
<dbReference type="InterPro" id="IPR050833">
    <property type="entry name" value="Poly_Biosynth_Transport"/>
</dbReference>
<name>A0A143YTT2_9LACT</name>
<protein>
    <submittedName>
        <fullName evidence="7">Polysaccharide biosynthesis protein</fullName>
    </submittedName>
</protein>
<keyword evidence="8" id="KW-1185">Reference proteome</keyword>
<evidence type="ECO:0000256" key="5">
    <source>
        <dbReference type="ARBA" id="ARBA00023136"/>
    </source>
</evidence>
<dbReference type="InterPro" id="IPR002797">
    <property type="entry name" value="Polysacc_synth"/>
</dbReference>
<evidence type="ECO:0000256" key="4">
    <source>
        <dbReference type="ARBA" id="ARBA00022989"/>
    </source>
</evidence>
<evidence type="ECO:0000256" key="6">
    <source>
        <dbReference type="SAM" id="Phobius"/>
    </source>
</evidence>
<keyword evidence="5 6" id="KW-0472">Membrane</keyword>
<feature type="transmembrane region" description="Helical" evidence="6">
    <location>
        <begin position="140"/>
        <end position="161"/>
    </location>
</feature>
<dbReference type="EMBL" id="FJNE01000006">
    <property type="protein sequence ID" value="CZQ96901.1"/>
    <property type="molecule type" value="Genomic_DNA"/>
</dbReference>
<evidence type="ECO:0000313" key="7">
    <source>
        <dbReference type="EMBL" id="CZQ96901.1"/>
    </source>
</evidence>
<feature type="transmembrane region" description="Helical" evidence="6">
    <location>
        <begin position="412"/>
        <end position="430"/>
    </location>
</feature>
<dbReference type="Proteomes" id="UP000242754">
    <property type="component" value="Unassembled WGS sequence"/>
</dbReference>
<feature type="transmembrane region" description="Helical" evidence="6">
    <location>
        <begin position="167"/>
        <end position="187"/>
    </location>
</feature>
<evidence type="ECO:0000256" key="3">
    <source>
        <dbReference type="ARBA" id="ARBA00022692"/>
    </source>
</evidence>
<reference evidence="7 8" key="1">
    <citation type="submission" date="2016-02" db="EMBL/GenBank/DDBJ databases">
        <authorList>
            <person name="Wen L."/>
            <person name="He K."/>
            <person name="Yang H."/>
        </authorList>
    </citation>
    <scope>NUCLEOTIDE SEQUENCE [LARGE SCALE GENOMIC DNA]</scope>
    <source>
        <strain evidence="7">Trichococcus palustris</strain>
    </source>
</reference>
<feature type="transmembrane region" description="Helical" evidence="6">
    <location>
        <begin position="12"/>
        <end position="33"/>
    </location>
</feature>
<feature type="transmembrane region" description="Helical" evidence="6">
    <location>
        <begin position="326"/>
        <end position="346"/>
    </location>
</feature>
<proteinExistence type="predicted"/>
<feature type="transmembrane region" description="Helical" evidence="6">
    <location>
        <begin position="83"/>
        <end position="105"/>
    </location>
</feature>
<dbReference type="OrthoDB" id="3249502at2"/>
<dbReference type="PANTHER" id="PTHR30250">
    <property type="entry name" value="PST FAMILY PREDICTED COLANIC ACID TRANSPORTER"/>
    <property type="match status" value="1"/>
</dbReference>
<dbReference type="GO" id="GO:0005886">
    <property type="term" value="C:plasma membrane"/>
    <property type="evidence" value="ECO:0007669"/>
    <property type="project" value="UniProtKB-SubCell"/>
</dbReference>
<keyword evidence="2" id="KW-1003">Cell membrane</keyword>
<organism evidence="7 8">
    <name type="scientific">Trichococcus palustris</name>
    <dbReference type="NCBI Taxonomy" id="140314"/>
    <lineage>
        <taxon>Bacteria</taxon>
        <taxon>Bacillati</taxon>
        <taxon>Bacillota</taxon>
        <taxon>Bacilli</taxon>
        <taxon>Lactobacillales</taxon>
        <taxon>Carnobacteriaceae</taxon>
        <taxon>Trichococcus</taxon>
    </lineage>
</organism>